<accession>A0A6J6UKB9</accession>
<gene>
    <name evidence="2" type="ORF">UFOPK2761_02585</name>
</gene>
<protein>
    <submittedName>
        <fullName evidence="2">Unannotated protein</fullName>
    </submittedName>
</protein>
<feature type="region of interest" description="Disordered" evidence="1">
    <location>
        <begin position="146"/>
        <end position="191"/>
    </location>
</feature>
<reference evidence="2" key="1">
    <citation type="submission" date="2020-05" db="EMBL/GenBank/DDBJ databases">
        <authorList>
            <person name="Chiriac C."/>
            <person name="Salcher M."/>
            <person name="Ghai R."/>
            <person name="Kavagutti S V."/>
        </authorList>
    </citation>
    <scope>NUCLEOTIDE SEQUENCE</scope>
</reference>
<dbReference type="AlphaFoldDB" id="A0A6J6UKB9"/>
<evidence type="ECO:0000313" key="2">
    <source>
        <dbReference type="EMBL" id="CAB4760232.1"/>
    </source>
</evidence>
<feature type="compositionally biased region" description="Low complexity" evidence="1">
    <location>
        <begin position="150"/>
        <end position="166"/>
    </location>
</feature>
<evidence type="ECO:0000256" key="1">
    <source>
        <dbReference type="SAM" id="MobiDB-lite"/>
    </source>
</evidence>
<feature type="compositionally biased region" description="Pro residues" evidence="1">
    <location>
        <begin position="267"/>
        <end position="278"/>
    </location>
</feature>
<organism evidence="2">
    <name type="scientific">freshwater metagenome</name>
    <dbReference type="NCBI Taxonomy" id="449393"/>
    <lineage>
        <taxon>unclassified sequences</taxon>
        <taxon>metagenomes</taxon>
        <taxon>ecological metagenomes</taxon>
    </lineage>
</organism>
<dbReference type="EMBL" id="CAEZYQ010000023">
    <property type="protein sequence ID" value="CAB4760232.1"/>
    <property type="molecule type" value="Genomic_DNA"/>
</dbReference>
<name>A0A6J6UKB9_9ZZZZ</name>
<proteinExistence type="predicted"/>
<feature type="region of interest" description="Disordered" evidence="1">
    <location>
        <begin position="250"/>
        <end position="278"/>
    </location>
</feature>
<sequence>MPQAPTGGWWVCGEAFYYHDDGVRTLQPGQLLVCDADRPFMRGFSQGLEELVLKVPQEVFAEATGIAALPRPVMVPFGSGENPYAEALARLVGSTVREDDPAVVHEGELLELVGALASPGRSDGPAAYAAAARAYVERHLRDRALSASESAPPTYAAARSSPARSPDGLGSAGPRGHGVVKQRGPGGGVVGTRSWARHECLWSMTRVDRGRVRCVRAPSRPVPRKNGTARQHGLVVLEVLSGSWCRAGPPDRSVCPVRASSTAGARPWPPDEPSGPAW</sequence>